<dbReference type="Proteomes" id="UP000238916">
    <property type="component" value="Unassembled WGS sequence"/>
</dbReference>
<dbReference type="InterPro" id="IPR012347">
    <property type="entry name" value="Ferritin-like"/>
</dbReference>
<feature type="transmembrane region" description="Helical" evidence="1">
    <location>
        <begin position="267"/>
        <end position="284"/>
    </location>
</feature>
<sequence length="335" mass="38258">MSIENNKESIEGLTASEVSSVWAGYMKGSFEQRFFQYFLETTEDNEIKKIVQRMLNQSIVSIEEAKAIFINENIAIPLGFTDEDISVKAHKMFSDTFTLYFCDDIVLLSLSTFSSAISDCTRKDVRNYFQMSLEFSLNMQNDINDLMLSKGVYLRPPQIALDNVVDFVDENKYLSGFLGGLRPINVAEIANLSRIIHRAQFSKMIFVAFGKIAKSKELALHFSKGRDEIQKVLDSLQEVLEKENIPISASSDYEIFDIDLPPFSGRLMLFFVNMCLGIFCFNMISQAMTSSFRSDIVSKVTKIMNDMKHFYGEGIKLTIKEGWLERPPQSINRKI</sequence>
<dbReference type="Pfam" id="PF11553">
    <property type="entry name" value="DUF3231"/>
    <property type="match status" value="2"/>
</dbReference>
<keyword evidence="1" id="KW-0812">Transmembrane</keyword>
<dbReference type="InterPro" id="IPR021617">
    <property type="entry name" value="DUF3231"/>
</dbReference>
<evidence type="ECO:0000313" key="2">
    <source>
        <dbReference type="EMBL" id="SPF40566.1"/>
    </source>
</evidence>
<accession>A0A2U3KLP6</accession>
<dbReference type="Gene3D" id="1.20.1260.10">
    <property type="match status" value="2"/>
</dbReference>
<keyword evidence="1" id="KW-0472">Membrane</keyword>
<evidence type="ECO:0008006" key="4">
    <source>
        <dbReference type="Google" id="ProtNLM"/>
    </source>
</evidence>
<gene>
    <name evidence="2" type="ORF">SBF1_2290004</name>
</gene>
<dbReference type="AlphaFoldDB" id="A0A2U3KLP6"/>
<name>A0A2U3KLP6_9FIRM</name>
<protein>
    <recommendedName>
        <fullName evidence="4">DUF3231 family protein</fullName>
    </recommendedName>
</protein>
<reference evidence="3" key="1">
    <citation type="submission" date="2018-02" db="EMBL/GenBank/DDBJ databases">
        <authorList>
            <person name="Hausmann B."/>
        </authorList>
    </citation>
    <scope>NUCLEOTIDE SEQUENCE [LARGE SCALE GENOMIC DNA]</scope>
    <source>
        <strain evidence="3">Peat soil MAG SbF1</strain>
    </source>
</reference>
<dbReference type="OrthoDB" id="1675670at2"/>
<dbReference type="EMBL" id="OMOF01000145">
    <property type="protein sequence ID" value="SPF40566.1"/>
    <property type="molecule type" value="Genomic_DNA"/>
</dbReference>
<keyword evidence="1" id="KW-1133">Transmembrane helix</keyword>
<organism evidence="2 3">
    <name type="scientific">Candidatus Desulfosporosinus infrequens</name>
    <dbReference type="NCBI Taxonomy" id="2043169"/>
    <lineage>
        <taxon>Bacteria</taxon>
        <taxon>Bacillati</taxon>
        <taxon>Bacillota</taxon>
        <taxon>Clostridia</taxon>
        <taxon>Eubacteriales</taxon>
        <taxon>Desulfitobacteriaceae</taxon>
        <taxon>Desulfosporosinus</taxon>
    </lineage>
</organism>
<evidence type="ECO:0000313" key="3">
    <source>
        <dbReference type="Proteomes" id="UP000238916"/>
    </source>
</evidence>
<evidence type="ECO:0000256" key="1">
    <source>
        <dbReference type="SAM" id="Phobius"/>
    </source>
</evidence>
<proteinExistence type="predicted"/>